<sequence length="202" mass="23038">MDPPMEMPEDEEMEERMPEEQACMHISYLWTKARLKENRLKYFRQMIETGSQYPIFPEEELTKYRQGILVLEDELQTILGEIALVTCPIVNCPNHTFRKDQNAKTNTAITSKVKPKENIVKVVDNNLTENNEKPIVNSTNEKSKTKRGRPGEFKLPKKFARVTKGLPPVQPCTTKNSFAALETVKNTEDASDPPPSTSNAKN</sequence>
<gene>
    <name evidence="2" type="ORF">TNCT_676731</name>
</gene>
<keyword evidence="3" id="KW-1185">Reference proteome</keyword>
<name>A0A8X6L0Q8_TRICU</name>
<evidence type="ECO:0000313" key="3">
    <source>
        <dbReference type="Proteomes" id="UP000887116"/>
    </source>
</evidence>
<evidence type="ECO:0000256" key="1">
    <source>
        <dbReference type="SAM" id="MobiDB-lite"/>
    </source>
</evidence>
<reference evidence="2" key="1">
    <citation type="submission" date="2020-07" db="EMBL/GenBank/DDBJ databases">
        <title>Multicomponent nature underlies the extraordinary mechanical properties of spider dragline silk.</title>
        <authorList>
            <person name="Kono N."/>
            <person name="Nakamura H."/>
            <person name="Mori M."/>
            <person name="Yoshida Y."/>
            <person name="Ohtoshi R."/>
            <person name="Malay A.D."/>
            <person name="Moran D.A.P."/>
            <person name="Tomita M."/>
            <person name="Numata K."/>
            <person name="Arakawa K."/>
        </authorList>
    </citation>
    <scope>NUCLEOTIDE SEQUENCE</scope>
</reference>
<dbReference type="AlphaFoldDB" id="A0A8X6L0Q8"/>
<feature type="region of interest" description="Disordered" evidence="1">
    <location>
        <begin position="180"/>
        <end position="202"/>
    </location>
</feature>
<dbReference type="EMBL" id="BMAO01014005">
    <property type="protein sequence ID" value="GFQ92284.1"/>
    <property type="molecule type" value="Genomic_DNA"/>
</dbReference>
<feature type="region of interest" description="Disordered" evidence="1">
    <location>
        <begin position="130"/>
        <end position="157"/>
    </location>
</feature>
<dbReference type="Proteomes" id="UP000887116">
    <property type="component" value="Unassembled WGS sequence"/>
</dbReference>
<evidence type="ECO:0000313" key="2">
    <source>
        <dbReference type="EMBL" id="GFQ92284.1"/>
    </source>
</evidence>
<accession>A0A8X6L0Q8</accession>
<proteinExistence type="predicted"/>
<organism evidence="2 3">
    <name type="scientific">Trichonephila clavata</name>
    <name type="common">Joro spider</name>
    <name type="synonym">Nephila clavata</name>
    <dbReference type="NCBI Taxonomy" id="2740835"/>
    <lineage>
        <taxon>Eukaryota</taxon>
        <taxon>Metazoa</taxon>
        <taxon>Ecdysozoa</taxon>
        <taxon>Arthropoda</taxon>
        <taxon>Chelicerata</taxon>
        <taxon>Arachnida</taxon>
        <taxon>Araneae</taxon>
        <taxon>Araneomorphae</taxon>
        <taxon>Entelegynae</taxon>
        <taxon>Araneoidea</taxon>
        <taxon>Nephilidae</taxon>
        <taxon>Trichonephila</taxon>
    </lineage>
</organism>
<comment type="caution">
    <text evidence="2">The sequence shown here is derived from an EMBL/GenBank/DDBJ whole genome shotgun (WGS) entry which is preliminary data.</text>
</comment>
<protein>
    <submittedName>
        <fullName evidence="2">Uncharacterized protein</fullName>
    </submittedName>
</protein>